<dbReference type="OrthoDB" id="4207286at2759"/>
<dbReference type="InterPro" id="IPR002575">
    <property type="entry name" value="Aminoglycoside_PTrfase"/>
</dbReference>
<dbReference type="PANTHER" id="PTHR21310:SF37">
    <property type="entry name" value="AMINOGLYCOSIDE PHOSPHOTRANSFERASE DOMAIN-CONTAINING PROTEIN"/>
    <property type="match status" value="1"/>
</dbReference>
<dbReference type="STRING" id="1658172.A0A1B7NPY2"/>
<dbReference type="Proteomes" id="UP000091918">
    <property type="component" value="Unassembled WGS sequence"/>
</dbReference>
<name>A0A1B7NPY2_9EURO</name>
<organism evidence="2 3">
    <name type="scientific">Emergomyces africanus</name>
    <dbReference type="NCBI Taxonomy" id="1955775"/>
    <lineage>
        <taxon>Eukaryota</taxon>
        <taxon>Fungi</taxon>
        <taxon>Dikarya</taxon>
        <taxon>Ascomycota</taxon>
        <taxon>Pezizomycotina</taxon>
        <taxon>Eurotiomycetes</taxon>
        <taxon>Eurotiomycetidae</taxon>
        <taxon>Onygenales</taxon>
        <taxon>Ajellomycetaceae</taxon>
        <taxon>Emergomyces</taxon>
    </lineage>
</organism>
<keyword evidence="3" id="KW-1185">Reference proteome</keyword>
<protein>
    <recommendedName>
        <fullName evidence="1">Aminoglycoside phosphotransferase domain-containing protein</fullName>
    </recommendedName>
</protein>
<dbReference type="PANTHER" id="PTHR21310">
    <property type="entry name" value="AMINOGLYCOSIDE PHOSPHOTRANSFERASE-RELATED-RELATED"/>
    <property type="match status" value="1"/>
</dbReference>
<comment type="caution">
    <text evidence="2">The sequence shown here is derived from an EMBL/GenBank/DDBJ whole genome shotgun (WGS) entry which is preliminary data.</text>
</comment>
<dbReference type="AlphaFoldDB" id="A0A1B7NPY2"/>
<feature type="domain" description="Aminoglycoside phosphotransferase" evidence="1">
    <location>
        <begin position="146"/>
        <end position="198"/>
    </location>
</feature>
<gene>
    <name evidence="2" type="ORF">ACJ72_06802</name>
</gene>
<dbReference type="InterPro" id="IPR051678">
    <property type="entry name" value="AGP_Transferase"/>
</dbReference>
<dbReference type="Gene3D" id="3.90.1200.10">
    <property type="match status" value="1"/>
</dbReference>
<dbReference type="EMBL" id="LGUA01001259">
    <property type="protein sequence ID" value="OAX78884.1"/>
    <property type="molecule type" value="Genomic_DNA"/>
</dbReference>
<dbReference type="SUPFAM" id="SSF56112">
    <property type="entry name" value="Protein kinase-like (PK-like)"/>
    <property type="match status" value="1"/>
</dbReference>
<reference evidence="2 3" key="1">
    <citation type="submission" date="2015-07" db="EMBL/GenBank/DDBJ databases">
        <title>Emmonsia species relationships and genome sequence.</title>
        <authorList>
            <person name="Cuomo C.A."/>
            <person name="Schwartz I.S."/>
            <person name="Kenyon C."/>
            <person name="de Hoog G.S."/>
            <person name="Govender N.P."/>
            <person name="Botha A."/>
            <person name="Moreno L."/>
            <person name="de Vries M."/>
            <person name="Munoz J.F."/>
            <person name="Stielow J.B."/>
        </authorList>
    </citation>
    <scope>NUCLEOTIDE SEQUENCE [LARGE SCALE GENOMIC DNA]</scope>
    <source>
        <strain evidence="2 3">CBS 136260</strain>
    </source>
</reference>
<evidence type="ECO:0000313" key="2">
    <source>
        <dbReference type="EMBL" id="OAX78884.1"/>
    </source>
</evidence>
<dbReference type="InterPro" id="IPR011009">
    <property type="entry name" value="Kinase-like_dom_sf"/>
</dbReference>
<sequence>MDQLTHHLLGKEVIKFIDSIDPTLACELATFLHPEKKLCRVSSEPTKGSLQYLLSYSLTDVPHLSDDLLLQLFDQLADIYIQLCHSKFDYVGALTLDDNDENWVFGQNRLLTIELNDQELSGMKSSEIIPASQTYSSTVDYVYAILKLGIVMDWVKRKDKHGPFILMYGDLRPPNIFVDDDLNIVSVIDWEWSHTIPPQMFLPPS</sequence>
<dbReference type="Pfam" id="PF01636">
    <property type="entry name" value="APH"/>
    <property type="match status" value="1"/>
</dbReference>
<proteinExistence type="predicted"/>
<evidence type="ECO:0000313" key="3">
    <source>
        <dbReference type="Proteomes" id="UP000091918"/>
    </source>
</evidence>
<evidence type="ECO:0000259" key="1">
    <source>
        <dbReference type="Pfam" id="PF01636"/>
    </source>
</evidence>
<accession>A0A1B7NPY2</accession>